<reference evidence="1" key="1">
    <citation type="submission" date="2014-09" db="EMBL/GenBank/DDBJ databases">
        <authorList>
            <person name="Magalhaes I.L.F."/>
            <person name="Oliveira U."/>
            <person name="Santos F.R."/>
            <person name="Vidigal T.H.D.A."/>
            <person name="Brescovit A.D."/>
            <person name="Santos A.J."/>
        </authorList>
    </citation>
    <scope>NUCLEOTIDE SEQUENCE</scope>
    <source>
        <tissue evidence="1">Shoot tissue taken approximately 20 cm above the soil surface</tissue>
    </source>
</reference>
<dbReference type="EMBL" id="GBRH01262202">
    <property type="protein sequence ID" value="JAD35693.1"/>
    <property type="molecule type" value="Transcribed_RNA"/>
</dbReference>
<protein>
    <submittedName>
        <fullName evidence="1">Uncharacterized protein</fullName>
    </submittedName>
</protein>
<sequence length="11" mass="1318">MRRGWREAKGA</sequence>
<name>A0A0A8ZDH1_ARUDO</name>
<organism evidence="1">
    <name type="scientific">Arundo donax</name>
    <name type="common">Giant reed</name>
    <name type="synonym">Donax arundinaceus</name>
    <dbReference type="NCBI Taxonomy" id="35708"/>
    <lineage>
        <taxon>Eukaryota</taxon>
        <taxon>Viridiplantae</taxon>
        <taxon>Streptophyta</taxon>
        <taxon>Embryophyta</taxon>
        <taxon>Tracheophyta</taxon>
        <taxon>Spermatophyta</taxon>
        <taxon>Magnoliopsida</taxon>
        <taxon>Liliopsida</taxon>
        <taxon>Poales</taxon>
        <taxon>Poaceae</taxon>
        <taxon>PACMAD clade</taxon>
        <taxon>Arundinoideae</taxon>
        <taxon>Arundineae</taxon>
        <taxon>Arundo</taxon>
    </lineage>
</organism>
<accession>A0A0A8ZDH1</accession>
<proteinExistence type="predicted"/>
<evidence type="ECO:0000313" key="1">
    <source>
        <dbReference type="EMBL" id="JAD35693.1"/>
    </source>
</evidence>
<reference evidence="1" key="2">
    <citation type="journal article" date="2015" name="Data Brief">
        <title>Shoot transcriptome of the giant reed, Arundo donax.</title>
        <authorList>
            <person name="Barrero R.A."/>
            <person name="Guerrero F.D."/>
            <person name="Moolhuijzen P."/>
            <person name="Goolsby J.A."/>
            <person name="Tidwell J."/>
            <person name="Bellgard S.E."/>
            <person name="Bellgard M.I."/>
        </authorList>
    </citation>
    <scope>NUCLEOTIDE SEQUENCE</scope>
    <source>
        <tissue evidence="1">Shoot tissue taken approximately 20 cm above the soil surface</tissue>
    </source>
</reference>